<keyword evidence="8" id="KW-0028">Amino-acid biosynthesis</keyword>
<sequence>MIYCKSDYLGYVYLEDGTLLQGCGFGAKGIRAGEVVFSTAMNGYPESLTDPSYRGQILVLTHPLIGNYGVPRKQAVEGIYQNFESDSIQVEGLVVTEVTEPYKWNSERSLSKWLSDEEIPGVSDVDTRAIVKRVRTEGSMMGIIASGMEIDDPKKYLQKRYDETDFSPLTSPKTPVVHKGRGDKGIVVMIDCGTKHGIIKGLYDQGFTVVRVPCWFSPKEIMDYNPKGIIFGNGPGNPNLYVNQVKNFREILEYKLPTMGICLGHQLLTIALGGKVRKMKFGHRAINKAVVDLTTGEGYITTHNHGYAVLSKDDVPKGMKVWFYNPDDGTVEGMYHEKLPIITTQFHPEARPGPWDVTWVFKKFAKMVESNG</sequence>
<comment type="catalytic activity">
    <reaction evidence="8">
        <text>L-glutamine + H2O = L-glutamate + NH4(+)</text>
        <dbReference type="Rhea" id="RHEA:15889"/>
        <dbReference type="ChEBI" id="CHEBI:15377"/>
        <dbReference type="ChEBI" id="CHEBI:28938"/>
        <dbReference type="ChEBI" id="CHEBI:29985"/>
        <dbReference type="ChEBI" id="CHEBI:58359"/>
    </reaction>
</comment>
<evidence type="ECO:0000256" key="4">
    <source>
        <dbReference type="ARBA" id="ARBA00022741"/>
    </source>
</evidence>
<evidence type="ECO:0000256" key="6">
    <source>
        <dbReference type="ARBA" id="ARBA00022962"/>
    </source>
</evidence>
<dbReference type="SUPFAM" id="SSF52317">
    <property type="entry name" value="Class I glutamine amidotransferase-like"/>
    <property type="match status" value="1"/>
</dbReference>
<dbReference type="RefSeq" id="WP_054838218.1">
    <property type="nucleotide sequence ID" value="NZ_BBBY01000006.1"/>
</dbReference>
<dbReference type="PANTHER" id="PTHR43418">
    <property type="entry name" value="MULTIFUNCTIONAL TRYPTOPHAN BIOSYNTHESIS PROTEIN-RELATED"/>
    <property type="match status" value="1"/>
</dbReference>
<dbReference type="InterPro" id="IPR017926">
    <property type="entry name" value="GATASE"/>
</dbReference>
<name>A0A6A9QLR5_SULME</name>
<evidence type="ECO:0000256" key="1">
    <source>
        <dbReference type="ARBA" id="ARBA00005077"/>
    </source>
</evidence>
<dbReference type="GO" id="GO:0006541">
    <property type="term" value="P:glutamine metabolic process"/>
    <property type="evidence" value="ECO:0007669"/>
    <property type="project" value="InterPro"/>
</dbReference>
<comment type="catalytic activity">
    <reaction evidence="7 8">
        <text>hydrogencarbonate + L-glutamine + 2 ATP + H2O = carbamoyl phosphate + L-glutamate + 2 ADP + phosphate + 2 H(+)</text>
        <dbReference type="Rhea" id="RHEA:18633"/>
        <dbReference type="ChEBI" id="CHEBI:15377"/>
        <dbReference type="ChEBI" id="CHEBI:15378"/>
        <dbReference type="ChEBI" id="CHEBI:17544"/>
        <dbReference type="ChEBI" id="CHEBI:29985"/>
        <dbReference type="ChEBI" id="CHEBI:30616"/>
        <dbReference type="ChEBI" id="CHEBI:43474"/>
        <dbReference type="ChEBI" id="CHEBI:58228"/>
        <dbReference type="ChEBI" id="CHEBI:58359"/>
        <dbReference type="ChEBI" id="CHEBI:456216"/>
        <dbReference type="EC" id="6.3.5.5"/>
    </reaction>
</comment>
<dbReference type="GO" id="GO:0044205">
    <property type="term" value="P:'de novo' UMP biosynthetic process"/>
    <property type="evidence" value="ECO:0007669"/>
    <property type="project" value="UniProtKB-UniRule"/>
</dbReference>
<feature type="binding site" evidence="8">
    <location>
        <position position="266"/>
    </location>
    <ligand>
        <name>L-glutamine</name>
        <dbReference type="ChEBI" id="CHEBI:58359"/>
    </ligand>
</feature>
<dbReference type="InterPro" id="IPR029062">
    <property type="entry name" value="Class_I_gatase-like"/>
</dbReference>
<evidence type="ECO:0000256" key="2">
    <source>
        <dbReference type="ARBA" id="ARBA00007800"/>
    </source>
</evidence>
<dbReference type="GO" id="GO:0006526">
    <property type="term" value="P:L-arginine biosynthetic process"/>
    <property type="evidence" value="ECO:0007669"/>
    <property type="project" value="UniProtKB-UniRule"/>
</dbReference>
<dbReference type="InterPro" id="IPR002474">
    <property type="entry name" value="CarbamoylP_synth_ssu_N"/>
</dbReference>
<evidence type="ECO:0000313" key="10">
    <source>
        <dbReference type="EMBL" id="MUN28185.1"/>
    </source>
</evidence>
<dbReference type="NCBIfam" id="TIGR01368">
    <property type="entry name" value="CPSaseIIsmall"/>
    <property type="match status" value="1"/>
</dbReference>
<feature type="binding site" evidence="8">
    <location>
        <position position="263"/>
    </location>
    <ligand>
        <name>L-glutamine</name>
        <dbReference type="ChEBI" id="CHEBI:58359"/>
    </ligand>
</feature>
<dbReference type="GO" id="GO:0004088">
    <property type="term" value="F:carbamoyl-phosphate synthase (glutamine-hydrolyzing) activity"/>
    <property type="evidence" value="ECO:0007669"/>
    <property type="project" value="UniProtKB-UniRule"/>
</dbReference>
<dbReference type="EC" id="6.3.5.5" evidence="8"/>
<dbReference type="PRINTS" id="PR00096">
    <property type="entry name" value="GATASE"/>
</dbReference>
<dbReference type="AlphaFoldDB" id="A0A6A9QLR5"/>
<dbReference type="InterPro" id="IPR006274">
    <property type="entry name" value="CarbamoylP_synth_ssu"/>
</dbReference>
<feature type="active site" description="Nucleophile" evidence="8">
    <location>
        <position position="262"/>
    </location>
</feature>
<dbReference type="Gene3D" id="3.50.30.20">
    <property type="entry name" value="Carbamoyl-phosphate synthase small subunit, N-terminal domain"/>
    <property type="match status" value="1"/>
</dbReference>
<keyword evidence="11" id="KW-1185">Reference proteome</keyword>
<dbReference type="PANTHER" id="PTHR43418:SF7">
    <property type="entry name" value="CARBAMOYL-PHOSPHATE SYNTHASE SMALL CHAIN"/>
    <property type="match status" value="1"/>
</dbReference>
<keyword evidence="3 8" id="KW-0436">Ligase</keyword>
<dbReference type="Pfam" id="PF00988">
    <property type="entry name" value="CPSase_sm_chain"/>
    <property type="match status" value="1"/>
</dbReference>
<reference evidence="10 11" key="1">
    <citation type="submission" date="2019-10" db="EMBL/GenBank/DDBJ databases">
        <title>Sequencing and Assembly of Multiple Reported Metal-Biooxidizing Members of the Extremely Thermoacidophilic Archaeal Family Sulfolobaceae.</title>
        <authorList>
            <person name="Counts J.A."/>
            <person name="Kelly R.M."/>
        </authorList>
    </citation>
    <scope>NUCLEOTIDE SEQUENCE [LARGE SCALE GENOMIC DNA]</scope>
    <source>
        <strain evidence="10 11">DSM 6482</strain>
    </source>
</reference>
<evidence type="ECO:0000259" key="9">
    <source>
        <dbReference type="SMART" id="SM01097"/>
    </source>
</evidence>
<dbReference type="HAMAP" id="MF_01209">
    <property type="entry name" value="CPSase_S_chain"/>
    <property type="match status" value="1"/>
</dbReference>
<dbReference type="InterPro" id="IPR050472">
    <property type="entry name" value="Anth_synth/Amidotransfase"/>
</dbReference>
<protein>
    <recommendedName>
        <fullName evidence="8">Carbamoyl phosphate synthase small chain</fullName>
        <ecNumber evidence="8">6.3.5.5</ecNumber>
    </recommendedName>
    <alternativeName>
        <fullName evidence="8">Carbamoyl phosphate synthetase glutamine chain</fullName>
    </alternativeName>
</protein>
<dbReference type="PRINTS" id="PR00097">
    <property type="entry name" value="ANTSNTHASEII"/>
</dbReference>
<gene>
    <name evidence="8 10" type="primary">carA</name>
    <name evidence="10" type="ORF">GC250_01580</name>
</gene>
<dbReference type="PROSITE" id="PS51273">
    <property type="entry name" value="GATASE_TYPE_1"/>
    <property type="match status" value="1"/>
</dbReference>
<keyword evidence="6 8" id="KW-0315">Glutamine amidotransferase</keyword>
<dbReference type="Pfam" id="PF00117">
    <property type="entry name" value="GATase"/>
    <property type="match status" value="1"/>
</dbReference>
<dbReference type="PRINTS" id="PR00099">
    <property type="entry name" value="CPSGATASE"/>
</dbReference>
<feature type="active site" evidence="8">
    <location>
        <position position="347"/>
    </location>
</feature>
<comment type="similarity">
    <text evidence="2 8">Belongs to the CarA family.</text>
</comment>
<dbReference type="EMBL" id="WGGD01000005">
    <property type="protein sequence ID" value="MUN28185.1"/>
    <property type="molecule type" value="Genomic_DNA"/>
</dbReference>
<feature type="domain" description="Carbamoyl-phosphate synthase small subunit N-terminal" evidence="9">
    <location>
        <begin position="8"/>
        <end position="145"/>
    </location>
</feature>
<feature type="binding site" evidence="8">
    <location>
        <position position="307"/>
    </location>
    <ligand>
        <name>L-glutamine</name>
        <dbReference type="ChEBI" id="CHEBI:58359"/>
    </ligand>
</feature>
<dbReference type="UniPathway" id="UPA00070">
    <property type="reaction ID" value="UER00115"/>
</dbReference>
<accession>A0A6A9QLR5</accession>
<evidence type="ECO:0000256" key="5">
    <source>
        <dbReference type="ARBA" id="ARBA00022840"/>
    </source>
</evidence>
<evidence type="ECO:0000256" key="7">
    <source>
        <dbReference type="ARBA" id="ARBA00048816"/>
    </source>
</evidence>
<keyword evidence="5 8" id="KW-0067">ATP-binding</keyword>
<dbReference type="CDD" id="cd01744">
    <property type="entry name" value="GATase1_CPSase"/>
    <property type="match status" value="1"/>
</dbReference>
<dbReference type="NCBIfam" id="NF009475">
    <property type="entry name" value="PRK12838.1"/>
    <property type="match status" value="1"/>
</dbReference>
<feature type="binding site" evidence="8">
    <location>
        <position position="236"/>
    </location>
    <ligand>
        <name>L-glutamine</name>
        <dbReference type="ChEBI" id="CHEBI:58359"/>
    </ligand>
</feature>
<comment type="pathway">
    <text evidence="1 8">Amino-acid biosynthesis; L-arginine biosynthesis; carbamoyl phosphate from bicarbonate: step 1/1.</text>
</comment>
<dbReference type="GO" id="GO:0006207">
    <property type="term" value="P:'de novo' pyrimidine nucleobase biosynthetic process"/>
    <property type="evidence" value="ECO:0007669"/>
    <property type="project" value="InterPro"/>
</dbReference>
<keyword evidence="4 8" id="KW-0547">Nucleotide-binding</keyword>
<comment type="subunit">
    <text evidence="8">Composed of two chains; the small (or glutamine) chain promotes the hydrolysis of glutamine to ammonia, which is used by the large (or ammonia) chain to synthesize carbamoyl phosphate. Tetramer of heterodimers (alpha,beta)4.</text>
</comment>
<evidence type="ECO:0000256" key="8">
    <source>
        <dbReference type="HAMAP-Rule" id="MF_01209"/>
    </source>
</evidence>
<dbReference type="Proteomes" id="UP000470772">
    <property type="component" value="Unassembled WGS sequence"/>
</dbReference>
<feature type="binding site" evidence="8">
    <location>
        <position position="306"/>
    </location>
    <ligand>
        <name>L-glutamine</name>
        <dbReference type="ChEBI" id="CHEBI:58359"/>
    </ligand>
</feature>
<evidence type="ECO:0000313" key="11">
    <source>
        <dbReference type="Proteomes" id="UP000470772"/>
    </source>
</evidence>
<dbReference type="Gene3D" id="3.40.50.880">
    <property type="match status" value="1"/>
</dbReference>
<feature type="binding site" evidence="8">
    <location>
        <position position="234"/>
    </location>
    <ligand>
        <name>L-glutamine</name>
        <dbReference type="ChEBI" id="CHEBI:58359"/>
    </ligand>
</feature>
<organism evidence="10 11">
    <name type="scientific">Sulfuracidifex metallicus DSM 6482 = JCM 9184</name>
    <dbReference type="NCBI Taxonomy" id="523847"/>
    <lineage>
        <taxon>Archaea</taxon>
        <taxon>Thermoproteota</taxon>
        <taxon>Thermoprotei</taxon>
        <taxon>Sulfolobales</taxon>
        <taxon>Sulfolobaceae</taxon>
        <taxon>Sulfuracidifex</taxon>
    </lineage>
</organism>
<evidence type="ECO:0000256" key="3">
    <source>
        <dbReference type="ARBA" id="ARBA00022598"/>
    </source>
</evidence>
<dbReference type="SMART" id="SM01097">
    <property type="entry name" value="CPSase_sm_chain"/>
    <property type="match status" value="1"/>
</dbReference>
<dbReference type="SUPFAM" id="SSF52021">
    <property type="entry name" value="Carbamoyl phosphate synthetase, small subunit N-terminal domain"/>
    <property type="match status" value="1"/>
</dbReference>
<dbReference type="GO" id="GO:0004359">
    <property type="term" value="F:glutaminase activity"/>
    <property type="evidence" value="ECO:0007669"/>
    <property type="project" value="RHEA"/>
</dbReference>
<keyword evidence="8" id="KW-0055">Arginine biosynthesis</keyword>
<feature type="region of interest" description="CPSase" evidence="8">
    <location>
        <begin position="1"/>
        <end position="181"/>
    </location>
</feature>
<comment type="caution">
    <text evidence="10">The sequence shown here is derived from an EMBL/GenBank/DDBJ whole genome shotgun (WGS) entry which is preliminary data.</text>
</comment>
<feature type="active site" evidence="8">
    <location>
        <position position="349"/>
    </location>
</feature>
<dbReference type="OrthoDB" id="7675at2157"/>
<feature type="binding site" evidence="8">
    <location>
        <position position="52"/>
    </location>
    <ligand>
        <name>L-glutamine</name>
        <dbReference type="ChEBI" id="CHEBI:58359"/>
    </ligand>
</feature>
<comment type="pathway">
    <text evidence="8">Pyrimidine metabolism; UMP biosynthesis via de novo pathway; (S)-dihydroorotate from bicarbonate: step 1/3.</text>
</comment>
<keyword evidence="8" id="KW-0665">Pyrimidine biosynthesis</keyword>
<dbReference type="InterPro" id="IPR036480">
    <property type="entry name" value="CarbP_synth_ssu_N_sf"/>
</dbReference>
<proteinExistence type="inferred from homology"/>
<dbReference type="InterPro" id="IPR035686">
    <property type="entry name" value="CPSase_GATase1"/>
</dbReference>
<dbReference type="GO" id="GO:0005524">
    <property type="term" value="F:ATP binding"/>
    <property type="evidence" value="ECO:0007669"/>
    <property type="project" value="UniProtKB-UniRule"/>
</dbReference>
<comment type="function">
    <text evidence="8">Small subunit of the glutamine-dependent carbamoyl phosphate synthetase (CPSase). CPSase catalyzes the formation of carbamoyl phosphate from the ammonia moiety of glutamine, carbonate, and phosphate donated by ATP, constituting the first step of 2 biosynthetic pathways, one leading to arginine and/or urea and the other to pyrimidine nucleotides. The small subunit (glutamine amidotransferase) binds and cleaves glutamine to supply the large subunit with the substrate ammonia.</text>
</comment>
<feature type="binding site" evidence="8">
    <location>
        <position position="304"/>
    </location>
    <ligand>
        <name>L-glutamine</name>
        <dbReference type="ChEBI" id="CHEBI:58359"/>
    </ligand>
</feature>
<dbReference type="UniPathway" id="UPA00068">
    <property type="reaction ID" value="UER00171"/>
</dbReference>